<keyword evidence="9 11" id="KW-0472">Membrane</keyword>
<evidence type="ECO:0000256" key="4">
    <source>
        <dbReference type="ARBA" id="ARBA00020824"/>
    </source>
</evidence>
<dbReference type="InterPro" id="IPR011047">
    <property type="entry name" value="Quinoprotein_ADH-like_sf"/>
</dbReference>
<comment type="subcellular location">
    <subcellularLocation>
        <location evidence="1">Endoplasmic reticulum membrane</location>
        <topology evidence="1">Single-pass type I membrane protein</topology>
    </subcellularLocation>
</comment>
<evidence type="ECO:0000256" key="3">
    <source>
        <dbReference type="ARBA" id="ARBA00011276"/>
    </source>
</evidence>
<evidence type="ECO:0000256" key="11">
    <source>
        <dbReference type="SAM" id="Phobius"/>
    </source>
</evidence>
<feature type="transmembrane region" description="Helical" evidence="11">
    <location>
        <begin position="860"/>
        <end position="881"/>
    </location>
</feature>
<dbReference type="GO" id="GO:0072546">
    <property type="term" value="C:EMC complex"/>
    <property type="evidence" value="ECO:0007669"/>
    <property type="project" value="InterPro"/>
</dbReference>
<keyword evidence="7" id="KW-0256">Endoplasmic reticulum</keyword>
<evidence type="ECO:0000256" key="9">
    <source>
        <dbReference type="ARBA" id="ARBA00023136"/>
    </source>
</evidence>
<keyword evidence="15" id="KW-1185">Reference proteome</keyword>
<dbReference type="SMART" id="SM00564">
    <property type="entry name" value="PQQ"/>
    <property type="match status" value="2"/>
</dbReference>
<gene>
    <name evidence="14" type="ORF">CALMAC_LOCUS15075</name>
</gene>
<dbReference type="InterPro" id="IPR026895">
    <property type="entry name" value="EMC1"/>
</dbReference>
<feature type="domain" description="EMC1 first beta-propeller" evidence="13">
    <location>
        <begin position="26"/>
        <end position="130"/>
    </location>
</feature>
<keyword evidence="10" id="KW-0325">Glycoprotein</keyword>
<evidence type="ECO:0000256" key="6">
    <source>
        <dbReference type="ARBA" id="ARBA00022729"/>
    </source>
</evidence>
<name>A0A653D7A0_CALMS</name>
<dbReference type="Pfam" id="PF25293">
    <property type="entry name" value="Beta-prop_EMC1_N"/>
    <property type="match status" value="2"/>
</dbReference>
<feature type="domain" description="EMC1 first beta-propeller" evidence="13">
    <location>
        <begin position="150"/>
        <end position="360"/>
    </location>
</feature>
<evidence type="ECO:0000256" key="2">
    <source>
        <dbReference type="ARBA" id="ARBA00007904"/>
    </source>
</evidence>
<feature type="transmembrane region" description="Helical" evidence="11">
    <location>
        <begin position="12"/>
        <end position="28"/>
    </location>
</feature>
<evidence type="ECO:0000313" key="15">
    <source>
        <dbReference type="Proteomes" id="UP000410492"/>
    </source>
</evidence>
<sequence length="891" mass="100501">MASFQSIMKKYLIILVIILNFQILLALYEDQVGKFDWKRSFIGKVKYAHFDSGKIIVGTEENTIACLNSRNGNIIWRQLLEDPREHQLQLLHSDRDLLSISGTINNWFVRTWDHHTGTLLSEWTISSDKSIPSEFTVVKGILIHIFPNLNSHLDVVTYNLDENNQKNTIKVPAPWITDTSNCVLTQSYYICISKNDISGQLYYVDILSESHNVHVKTLHSILGDVTDLIEILPFDDILPAFLLSSNGQASVVHVDKDTVNRKIYKVMPNAITNHNGEKPLIYQLEPAVHPDKLVQIRVKDYVTCQDEMAIELDYPIGLGVPTIVATATKNTLTDILLSTTDNAFMLVRLSDGKIMWTREEALSNIVTVEFFELPVSELDASIENEFKASSSSVFSMLSHRLNTQAKQLSTLIFGGQLMSKNSLVRDEFGLHKLIVVATKVGKVFAIDTLSGSIVWSYRLPNVEPFSILGEDKILLFAQRTARYAPLPAECILLAKDKYTGKGVMFQFDPITGYSKRGVKKLDHRIAQAILLPYEDDQHLKPVLIISSTNEVYLHPSCAVAEVYKQASRLYTYSFDEIGTFKGFSFIHSTKDKLRMTPSWELQLQPAKLVAVKTKHPNERVHSQGRVLPDRSVYYKYVNPNLIAVATISDDLVHKHVLSVYLIDGVTGLILYATSHKRCKGPVHLVHSENWIVYSYFNERFRRTEFAAAELYEGHVQSNSSVFSSYAVSLLPHVQSQSYILPASPVSMTVTLTERGITNKFLLVGLSNGGVIEIPWLLLQPRLNDLPCGPEESCIPYMPEIPLPSEAVINYNQTIGRVKGIEVAPARLESTSHVLVYGLDLFYTKVAPSKTFDMLKEDFDYMMIILVLTGLVVASYLTKYLAAKKALKQMWK</sequence>
<dbReference type="Gene3D" id="2.130.10.10">
    <property type="entry name" value="YVTN repeat-like/Quinoprotein amine dehydrogenase"/>
    <property type="match status" value="1"/>
</dbReference>
<evidence type="ECO:0000259" key="13">
    <source>
        <dbReference type="Pfam" id="PF25293"/>
    </source>
</evidence>
<proteinExistence type="inferred from homology"/>
<evidence type="ECO:0000256" key="5">
    <source>
        <dbReference type="ARBA" id="ARBA00022692"/>
    </source>
</evidence>
<dbReference type="AlphaFoldDB" id="A0A653D7A0"/>
<dbReference type="GO" id="GO:0034975">
    <property type="term" value="P:protein folding in endoplasmic reticulum"/>
    <property type="evidence" value="ECO:0007669"/>
    <property type="project" value="TreeGrafter"/>
</dbReference>
<reference evidence="14 15" key="1">
    <citation type="submission" date="2019-01" db="EMBL/GenBank/DDBJ databases">
        <authorList>
            <person name="Sayadi A."/>
        </authorList>
    </citation>
    <scope>NUCLEOTIDE SEQUENCE [LARGE SCALE GENOMIC DNA]</scope>
</reference>
<dbReference type="InterPro" id="IPR018391">
    <property type="entry name" value="PQQ_b-propeller_rpt"/>
</dbReference>
<evidence type="ECO:0000259" key="12">
    <source>
        <dbReference type="Pfam" id="PF07774"/>
    </source>
</evidence>
<dbReference type="OrthoDB" id="28092at2759"/>
<dbReference type="Pfam" id="PF07774">
    <property type="entry name" value="EMC1_C"/>
    <property type="match status" value="1"/>
</dbReference>
<dbReference type="SUPFAM" id="SSF50998">
    <property type="entry name" value="Quinoprotein alcohol dehydrogenase-like"/>
    <property type="match status" value="1"/>
</dbReference>
<evidence type="ECO:0000256" key="10">
    <source>
        <dbReference type="ARBA" id="ARBA00023180"/>
    </source>
</evidence>
<evidence type="ECO:0000256" key="1">
    <source>
        <dbReference type="ARBA" id="ARBA00004115"/>
    </source>
</evidence>
<comment type="similarity">
    <text evidence="2">Belongs to the EMC1 family.</text>
</comment>
<comment type="subunit">
    <text evidence="3">Component of the ER membrane protein complex (EMC).</text>
</comment>
<dbReference type="PANTHER" id="PTHR21573:SF0">
    <property type="entry name" value="ER MEMBRANE PROTEIN COMPLEX SUBUNIT 1"/>
    <property type="match status" value="1"/>
</dbReference>
<accession>A0A653D7A0</accession>
<dbReference type="Proteomes" id="UP000410492">
    <property type="component" value="Unassembled WGS sequence"/>
</dbReference>
<dbReference type="InterPro" id="IPR058545">
    <property type="entry name" value="Beta-prop_EMC1_1st"/>
</dbReference>
<keyword evidence="6" id="KW-0732">Signal</keyword>
<feature type="domain" description="ER membrane protein complex subunit 1 C-terminal" evidence="12">
    <location>
        <begin position="687"/>
        <end position="890"/>
    </location>
</feature>
<organism evidence="14 15">
    <name type="scientific">Callosobruchus maculatus</name>
    <name type="common">Southern cowpea weevil</name>
    <name type="synonym">Pulse bruchid</name>
    <dbReference type="NCBI Taxonomy" id="64391"/>
    <lineage>
        <taxon>Eukaryota</taxon>
        <taxon>Metazoa</taxon>
        <taxon>Ecdysozoa</taxon>
        <taxon>Arthropoda</taxon>
        <taxon>Hexapoda</taxon>
        <taxon>Insecta</taxon>
        <taxon>Pterygota</taxon>
        <taxon>Neoptera</taxon>
        <taxon>Endopterygota</taxon>
        <taxon>Coleoptera</taxon>
        <taxon>Polyphaga</taxon>
        <taxon>Cucujiformia</taxon>
        <taxon>Chrysomeloidea</taxon>
        <taxon>Chrysomelidae</taxon>
        <taxon>Bruchinae</taxon>
        <taxon>Bruchini</taxon>
        <taxon>Callosobruchus</taxon>
    </lineage>
</organism>
<protein>
    <recommendedName>
        <fullName evidence="4">ER membrane protein complex subunit 1</fullName>
    </recommendedName>
</protein>
<dbReference type="PANTHER" id="PTHR21573">
    <property type="entry name" value="ER MEMBRANE PROTEIN COMPLEX SUBUNIT 1"/>
    <property type="match status" value="1"/>
</dbReference>
<evidence type="ECO:0000256" key="7">
    <source>
        <dbReference type="ARBA" id="ARBA00022824"/>
    </source>
</evidence>
<evidence type="ECO:0000313" key="14">
    <source>
        <dbReference type="EMBL" id="VEN56072.1"/>
    </source>
</evidence>
<keyword evidence="8 11" id="KW-1133">Transmembrane helix</keyword>
<keyword evidence="5 11" id="KW-0812">Transmembrane</keyword>
<dbReference type="EMBL" id="CAACVG010010560">
    <property type="protein sequence ID" value="VEN56072.1"/>
    <property type="molecule type" value="Genomic_DNA"/>
</dbReference>
<dbReference type="InterPro" id="IPR011678">
    <property type="entry name" value="EMC1_C"/>
</dbReference>
<evidence type="ECO:0000256" key="8">
    <source>
        <dbReference type="ARBA" id="ARBA00022989"/>
    </source>
</evidence>
<dbReference type="InterPro" id="IPR015943">
    <property type="entry name" value="WD40/YVTN_repeat-like_dom_sf"/>
</dbReference>